<feature type="domain" description="F-box" evidence="1">
    <location>
        <begin position="6"/>
        <end position="54"/>
    </location>
</feature>
<accession>A0A9W9KE56</accession>
<dbReference type="RefSeq" id="XP_056476444.1">
    <property type="nucleotide sequence ID" value="XM_056616087.1"/>
</dbReference>
<protein>
    <recommendedName>
        <fullName evidence="1">F-box domain-containing protein</fullName>
    </recommendedName>
</protein>
<dbReference type="GeneID" id="81355066"/>
<sequence>MDAPEPAVLLDLPIEILFMVTDYLSPVDIACLALCSRGVKSIFTSWDGRLLGDMPFLRDLGDTSGERSTLLTRFIHDNPNFYICARCLRLHNWRKFPPPSRFVPPACFPEFKDLAVHGNCAKLREKQFPIGLPFYAGIEYELHFPHVQLAMKRFYHGKEHGIHTDSLCFTEATISRDPVKRDILYGFMPHQESVKRTYLTSVDARFRTRPPSLCIRIQSLVMINSQDVAVFPELKHTMCAHFTYICSGKHGILSVYPDARSFLKGYSMADNHGQCLQCGIEWDLEIRMIGTKHLAVVVTRWLDLGPGIPINGRKWNDYYWVYNYRLIHSLIPMREMWNNPFDNVRLPRASFESGVVDAHSKNNLSHEELCIRNLSLLDGERFRDVLELSASGQGNLWAIGSVSGISPHTS</sequence>
<dbReference type="InterPro" id="IPR001810">
    <property type="entry name" value="F-box_dom"/>
</dbReference>
<evidence type="ECO:0000313" key="3">
    <source>
        <dbReference type="Proteomes" id="UP001149074"/>
    </source>
</evidence>
<gene>
    <name evidence="2" type="ORF">N7532_003593</name>
</gene>
<dbReference type="EMBL" id="JAPQKI010000004">
    <property type="protein sequence ID" value="KAJ5103064.1"/>
    <property type="molecule type" value="Genomic_DNA"/>
</dbReference>
<dbReference type="Pfam" id="PF00646">
    <property type="entry name" value="F-box"/>
    <property type="match status" value="1"/>
</dbReference>
<reference evidence="2" key="2">
    <citation type="journal article" date="2023" name="IMA Fungus">
        <title>Comparative genomic study of the Penicillium genus elucidates a diverse pangenome and 15 lateral gene transfer events.</title>
        <authorList>
            <person name="Petersen C."/>
            <person name="Sorensen T."/>
            <person name="Nielsen M.R."/>
            <person name="Sondergaard T.E."/>
            <person name="Sorensen J.L."/>
            <person name="Fitzpatrick D.A."/>
            <person name="Frisvad J.C."/>
            <person name="Nielsen K.L."/>
        </authorList>
    </citation>
    <scope>NUCLEOTIDE SEQUENCE</scope>
    <source>
        <strain evidence="2">IBT 30761</strain>
    </source>
</reference>
<name>A0A9W9KE56_9EURO</name>
<dbReference type="Proteomes" id="UP001149074">
    <property type="component" value="Unassembled WGS sequence"/>
</dbReference>
<dbReference type="PROSITE" id="PS50181">
    <property type="entry name" value="FBOX"/>
    <property type="match status" value="1"/>
</dbReference>
<dbReference type="OrthoDB" id="3766406at2759"/>
<comment type="caution">
    <text evidence="2">The sequence shown here is derived from an EMBL/GenBank/DDBJ whole genome shotgun (WGS) entry which is preliminary data.</text>
</comment>
<reference evidence="2" key="1">
    <citation type="submission" date="2022-11" db="EMBL/GenBank/DDBJ databases">
        <authorList>
            <person name="Petersen C."/>
        </authorList>
    </citation>
    <scope>NUCLEOTIDE SEQUENCE</scope>
    <source>
        <strain evidence="2">IBT 30761</strain>
    </source>
</reference>
<evidence type="ECO:0000259" key="1">
    <source>
        <dbReference type="PROSITE" id="PS50181"/>
    </source>
</evidence>
<proteinExistence type="predicted"/>
<keyword evidence="3" id="KW-1185">Reference proteome</keyword>
<dbReference type="AlphaFoldDB" id="A0A9W9KE56"/>
<organism evidence="2 3">
    <name type="scientific">Penicillium argentinense</name>
    <dbReference type="NCBI Taxonomy" id="1131581"/>
    <lineage>
        <taxon>Eukaryota</taxon>
        <taxon>Fungi</taxon>
        <taxon>Dikarya</taxon>
        <taxon>Ascomycota</taxon>
        <taxon>Pezizomycotina</taxon>
        <taxon>Eurotiomycetes</taxon>
        <taxon>Eurotiomycetidae</taxon>
        <taxon>Eurotiales</taxon>
        <taxon>Aspergillaceae</taxon>
        <taxon>Penicillium</taxon>
    </lineage>
</organism>
<evidence type="ECO:0000313" key="2">
    <source>
        <dbReference type="EMBL" id="KAJ5103064.1"/>
    </source>
</evidence>